<name>A0AAD2D659_EUPCR</name>
<protein>
    <recommendedName>
        <fullName evidence="1">Glucosamine 6-phosphate N-acetyltransferase</fullName>
        <ecNumber evidence="1">2.3.1.4</ecNumber>
    </recommendedName>
</protein>
<comment type="similarity">
    <text evidence="1">Belongs to the acetyltransferase family. GNA1 subfamily.</text>
</comment>
<reference evidence="3" key="1">
    <citation type="submission" date="2023-07" db="EMBL/GenBank/DDBJ databases">
        <authorList>
            <consortium name="AG Swart"/>
            <person name="Singh M."/>
            <person name="Singh A."/>
            <person name="Seah K."/>
            <person name="Emmerich C."/>
        </authorList>
    </citation>
    <scope>NUCLEOTIDE SEQUENCE</scope>
    <source>
        <strain evidence="3">DP1</strain>
    </source>
</reference>
<dbReference type="EMBL" id="CAMPGE010024215">
    <property type="protein sequence ID" value="CAI2382072.1"/>
    <property type="molecule type" value="Genomic_DNA"/>
</dbReference>
<evidence type="ECO:0000313" key="3">
    <source>
        <dbReference type="EMBL" id="CAI2382072.1"/>
    </source>
</evidence>
<feature type="domain" description="N-acetyltransferase" evidence="2">
    <location>
        <begin position="30"/>
        <end position="173"/>
    </location>
</feature>
<dbReference type="Gene3D" id="3.40.630.30">
    <property type="match status" value="1"/>
</dbReference>
<dbReference type="InterPro" id="IPR000182">
    <property type="entry name" value="GNAT_dom"/>
</dbReference>
<dbReference type="SUPFAM" id="SSF55729">
    <property type="entry name" value="Acyl-CoA N-acyltransferases (Nat)"/>
    <property type="match status" value="1"/>
</dbReference>
<dbReference type="AlphaFoldDB" id="A0AAD2D659"/>
<sequence>MEASSTLEQEAQALKHLTEKRNRGAPKTKITFRKLDIGDFDRGYYELLANLTVTGDVTRERFEEQFNFISPATSHTYKIIVGIDDEKDKVVCNGTLILEKKFARNCATCGHIEDIVVHPDYGKQGIGGDLLTALSEMGKINNCYKLILDCAEKLEPFYGRQGYKYKGIQMAKI</sequence>
<dbReference type="InterPro" id="IPR016181">
    <property type="entry name" value="Acyl_CoA_acyltransferase"/>
</dbReference>
<dbReference type="GO" id="GO:0006048">
    <property type="term" value="P:UDP-N-acetylglucosamine biosynthetic process"/>
    <property type="evidence" value="ECO:0007669"/>
    <property type="project" value="UniProtKB-UniRule"/>
</dbReference>
<dbReference type="PANTHER" id="PTHR13355:SF11">
    <property type="entry name" value="GLUCOSAMINE 6-PHOSPHATE N-ACETYLTRANSFERASE"/>
    <property type="match status" value="1"/>
</dbReference>
<evidence type="ECO:0000259" key="2">
    <source>
        <dbReference type="PROSITE" id="PS51186"/>
    </source>
</evidence>
<dbReference type="Pfam" id="PF13508">
    <property type="entry name" value="Acetyltransf_7"/>
    <property type="match status" value="1"/>
</dbReference>
<gene>
    <name evidence="3" type="ORF">ECRASSUSDP1_LOCUS23539</name>
</gene>
<evidence type="ECO:0000256" key="1">
    <source>
        <dbReference type="RuleBase" id="RU365086"/>
    </source>
</evidence>
<comment type="caution">
    <text evidence="3">The sequence shown here is derived from an EMBL/GenBank/DDBJ whole genome shotgun (WGS) entry which is preliminary data.</text>
</comment>
<proteinExistence type="inferred from homology"/>
<organism evidence="3 4">
    <name type="scientific">Euplotes crassus</name>
    <dbReference type="NCBI Taxonomy" id="5936"/>
    <lineage>
        <taxon>Eukaryota</taxon>
        <taxon>Sar</taxon>
        <taxon>Alveolata</taxon>
        <taxon>Ciliophora</taxon>
        <taxon>Intramacronucleata</taxon>
        <taxon>Spirotrichea</taxon>
        <taxon>Hypotrichia</taxon>
        <taxon>Euplotida</taxon>
        <taxon>Euplotidae</taxon>
        <taxon>Moneuplotes</taxon>
    </lineage>
</organism>
<evidence type="ECO:0000313" key="4">
    <source>
        <dbReference type="Proteomes" id="UP001295684"/>
    </source>
</evidence>
<keyword evidence="4" id="KW-1185">Reference proteome</keyword>
<accession>A0AAD2D659</accession>
<dbReference type="EC" id="2.3.1.4" evidence="1"/>
<dbReference type="CDD" id="cd04301">
    <property type="entry name" value="NAT_SF"/>
    <property type="match status" value="1"/>
</dbReference>
<dbReference type="Proteomes" id="UP001295684">
    <property type="component" value="Unassembled WGS sequence"/>
</dbReference>
<dbReference type="InterPro" id="IPR039143">
    <property type="entry name" value="GNPNAT1-like"/>
</dbReference>
<comment type="pathway">
    <text evidence="1">Nucleotide-sugar biosynthesis; UDP-N-acetyl-alpha-D-glucosamine biosynthesis; N-acetyl-alpha-D-glucosamine 1-phosphate from alpha-D-glucosamine 6-phosphate (route I): step 1/2.</text>
</comment>
<keyword evidence="1" id="KW-0012">Acyltransferase</keyword>
<dbReference type="PROSITE" id="PS51186">
    <property type="entry name" value="GNAT"/>
    <property type="match status" value="1"/>
</dbReference>
<comment type="catalytic activity">
    <reaction evidence="1">
        <text>D-glucosamine 6-phosphate + acetyl-CoA = N-acetyl-D-glucosamine 6-phosphate + CoA + H(+)</text>
        <dbReference type="Rhea" id="RHEA:10292"/>
        <dbReference type="ChEBI" id="CHEBI:15378"/>
        <dbReference type="ChEBI" id="CHEBI:57287"/>
        <dbReference type="ChEBI" id="CHEBI:57288"/>
        <dbReference type="ChEBI" id="CHEBI:57513"/>
        <dbReference type="ChEBI" id="CHEBI:58725"/>
        <dbReference type="EC" id="2.3.1.4"/>
    </reaction>
</comment>
<keyword evidence="1" id="KW-0808">Transferase</keyword>
<dbReference type="PANTHER" id="PTHR13355">
    <property type="entry name" value="GLUCOSAMINE 6-PHOSPHATE N-ACETYLTRANSFERASE"/>
    <property type="match status" value="1"/>
</dbReference>
<dbReference type="GO" id="GO:0004343">
    <property type="term" value="F:glucosamine 6-phosphate N-acetyltransferase activity"/>
    <property type="evidence" value="ECO:0007669"/>
    <property type="project" value="UniProtKB-UniRule"/>
</dbReference>